<protein>
    <recommendedName>
        <fullName evidence="4">Secreted protein</fullName>
    </recommendedName>
</protein>
<sequence>MRHMVCLRDSLPCFLLVLFVAVYWSVGASIQPNSAGVMHVLSVRRARDRGRNGQMKERLCENGMID</sequence>
<organism evidence="2 3">
    <name type="scientific">Xenopus laevis</name>
    <name type="common">African clawed frog</name>
    <dbReference type="NCBI Taxonomy" id="8355"/>
    <lineage>
        <taxon>Eukaryota</taxon>
        <taxon>Metazoa</taxon>
        <taxon>Chordata</taxon>
        <taxon>Craniata</taxon>
        <taxon>Vertebrata</taxon>
        <taxon>Euteleostomi</taxon>
        <taxon>Amphibia</taxon>
        <taxon>Batrachia</taxon>
        <taxon>Anura</taxon>
        <taxon>Pipoidea</taxon>
        <taxon>Pipidae</taxon>
        <taxon>Xenopodinae</taxon>
        <taxon>Xenopus</taxon>
        <taxon>Xenopus</taxon>
    </lineage>
</organism>
<proteinExistence type="predicted"/>
<gene>
    <name evidence="2" type="ORF">XELAEV_18038029mg</name>
</gene>
<evidence type="ECO:0008006" key="4">
    <source>
        <dbReference type="Google" id="ProtNLM"/>
    </source>
</evidence>
<reference evidence="3" key="1">
    <citation type="journal article" date="2016" name="Nature">
        <title>Genome evolution in the allotetraploid frog Xenopus laevis.</title>
        <authorList>
            <person name="Session A.M."/>
            <person name="Uno Y."/>
            <person name="Kwon T."/>
            <person name="Chapman J.A."/>
            <person name="Toyoda A."/>
            <person name="Takahashi S."/>
            <person name="Fukui A."/>
            <person name="Hikosaka A."/>
            <person name="Suzuki A."/>
            <person name="Kondo M."/>
            <person name="van Heeringen S.J."/>
            <person name="Quigley I."/>
            <person name="Heinz S."/>
            <person name="Ogino H."/>
            <person name="Ochi H."/>
            <person name="Hellsten U."/>
            <person name="Lyons J.B."/>
            <person name="Simakov O."/>
            <person name="Putnam N."/>
            <person name="Stites J."/>
            <person name="Kuroki Y."/>
            <person name="Tanaka T."/>
            <person name="Michiue T."/>
            <person name="Watanabe M."/>
            <person name="Bogdanovic O."/>
            <person name="Lister R."/>
            <person name="Georgiou G."/>
            <person name="Paranjpe S.S."/>
            <person name="van Kruijsbergen I."/>
            <person name="Shu S."/>
            <person name="Carlson J."/>
            <person name="Kinoshita T."/>
            <person name="Ohta Y."/>
            <person name="Mawaribuchi S."/>
            <person name="Jenkins J."/>
            <person name="Grimwood J."/>
            <person name="Schmutz J."/>
            <person name="Mitros T."/>
            <person name="Mozaffari S.V."/>
            <person name="Suzuki Y."/>
            <person name="Haramoto Y."/>
            <person name="Yamamoto T.S."/>
            <person name="Takagi C."/>
            <person name="Heald R."/>
            <person name="Miller K."/>
            <person name="Haudenschild C."/>
            <person name="Kitzman J."/>
            <person name="Nakayama T."/>
            <person name="Izutsu Y."/>
            <person name="Robert J."/>
            <person name="Fortriede J."/>
            <person name="Burns K."/>
            <person name="Lotay V."/>
            <person name="Karimi K."/>
            <person name="Yasuoka Y."/>
            <person name="Dichmann D.S."/>
            <person name="Flajnik M.F."/>
            <person name="Houston D.W."/>
            <person name="Shendure J."/>
            <person name="DuPasquier L."/>
            <person name="Vize P.D."/>
            <person name="Zorn A.M."/>
            <person name="Ito M."/>
            <person name="Marcotte E.M."/>
            <person name="Wallingford J.B."/>
            <person name="Ito Y."/>
            <person name="Asashima M."/>
            <person name="Ueno N."/>
            <person name="Matsuda Y."/>
            <person name="Veenstra G.J."/>
            <person name="Fujiyama A."/>
            <person name="Harland R.M."/>
            <person name="Taira M."/>
            <person name="Rokhsar D.S."/>
        </authorList>
    </citation>
    <scope>NUCLEOTIDE SEQUENCE [LARGE SCALE GENOMIC DNA]</scope>
    <source>
        <strain evidence="3">J</strain>
    </source>
</reference>
<dbReference type="Proteomes" id="UP000694892">
    <property type="component" value="Chromosome 7S"/>
</dbReference>
<evidence type="ECO:0000313" key="3">
    <source>
        <dbReference type="Proteomes" id="UP000694892"/>
    </source>
</evidence>
<name>A0A974HAZ4_XENLA</name>
<evidence type="ECO:0000256" key="1">
    <source>
        <dbReference type="SAM" id="SignalP"/>
    </source>
</evidence>
<dbReference type="AlphaFoldDB" id="A0A974HAZ4"/>
<feature type="signal peptide" evidence="1">
    <location>
        <begin position="1"/>
        <end position="27"/>
    </location>
</feature>
<evidence type="ECO:0000313" key="2">
    <source>
        <dbReference type="EMBL" id="OCT71120.1"/>
    </source>
</evidence>
<feature type="chain" id="PRO_5037977065" description="Secreted protein" evidence="1">
    <location>
        <begin position="28"/>
        <end position="66"/>
    </location>
</feature>
<accession>A0A974HAZ4</accession>
<dbReference type="EMBL" id="CM004479">
    <property type="protein sequence ID" value="OCT71120.1"/>
    <property type="molecule type" value="Genomic_DNA"/>
</dbReference>
<keyword evidence="1" id="KW-0732">Signal</keyword>